<sequence length="141" mass="15737">MKKVQTQIGYTCSVIGITMLLFDILTMVKHGFSLATTIGYNIGLTAILALFFILVGLEFVKQSRLIELSSNQNSKEIANKLRTILYGIFITSVFIMLAVVAFLVLTNTNKVLFIIILLIDAVTFADAIKIYNTIQKLIKKE</sequence>
<organism evidence="2 3">
    <name type="scientific">Lactobacillus crispatus FB077-07</name>
    <dbReference type="NCBI Taxonomy" id="883092"/>
    <lineage>
        <taxon>Bacteria</taxon>
        <taxon>Bacillati</taxon>
        <taxon>Bacillota</taxon>
        <taxon>Bacilli</taxon>
        <taxon>Lactobacillales</taxon>
        <taxon>Lactobacillaceae</taxon>
        <taxon>Lactobacillus</taxon>
    </lineage>
</organism>
<keyword evidence="1" id="KW-0472">Membrane</keyword>
<evidence type="ECO:0000313" key="3">
    <source>
        <dbReference type="Proteomes" id="UP000004722"/>
    </source>
</evidence>
<dbReference type="RefSeq" id="WP_005729927.1">
    <property type="nucleotide sequence ID" value="NZ_JH932275.1"/>
</dbReference>
<name>K1N1L1_9LACO</name>
<dbReference type="PATRIC" id="fig|883092.3.peg.2419"/>
<dbReference type="Proteomes" id="UP000004722">
    <property type="component" value="Unassembled WGS sequence"/>
</dbReference>
<dbReference type="EMBL" id="AGZG01000115">
    <property type="protein sequence ID" value="EKB62214.1"/>
    <property type="molecule type" value="Genomic_DNA"/>
</dbReference>
<feature type="transmembrane region" description="Helical" evidence="1">
    <location>
        <begin position="38"/>
        <end position="60"/>
    </location>
</feature>
<evidence type="ECO:0000313" key="2">
    <source>
        <dbReference type="EMBL" id="EKB62214.1"/>
    </source>
</evidence>
<proteinExistence type="predicted"/>
<dbReference type="AlphaFoldDB" id="K1N1L1"/>
<protein>
    <submittedName>
        <fullName evidence="2">Uncharacterized protein</fullName>
    </submittedName>
</protein>
<comment type="caution">
    <text evidence="2">The sequence shown here is derived from an EMBL/GenBank/DDBJ whole genome shotgun (WGS) entry which is preliminary data.</text>
</comment>
<keyword evidence="1" id="KW-0812">Transmembrane</keyword>
<dbReference type="HOGENOM" id="CLU_1822872_0_0_9"/>
<keyword evidence="1" id="KW-1133">Transmembrane helix</keyword>
<evidence type="ECO:0000256" key="1">
    <source>
        <dbReference type="SAM" id="Phobius"/>
    </source>
</evidence>
<gene>
    <name evidence="2" type="ORF">HMPREF9249_02437</name>
</gene>
<accession>K1N1L1</accession>
<reference evidence="2 3" key="1">
    <citation type="submission" date="2012-07" db="EMBL/GenBank/DDBJ databases">
        <title>The Genome Sequence of Lactobacillus crispatus FB077-07.</title>
        <authorList>
            <consortium name="The Broad Institute Genome Sequencing Platform"/>
            <person name="Earl A."/>
            <person name="Ward D."/>
            <person name="Feldgarden M."/>
            <person name="Gevers D."/>
            <person name="Saerens B."/>
            <person name="Vaneechoutte M."/>
            <person name="Walker B."/>
            <person name="Young S.K."/>
            <person name="Zeng Q."/>
            <person name="Gargeya S."/>
            <person name="Fitzgerald M."/>
            <person name="Haas B."/>
            <person name="Abouelleil A."/>
            <person name="Alvarado L."/>
            <person name="Arachchi H.M."/>
            <person name="Berlin A.M."/>
            <person name="Chapman S.B."/>
            <person name="Goldberg J."/>
            <person name="Griggs A."/>
            <person name="Gujja S."/>
            <person name="Hansen M."/>
            <person name="Howarth C."/>
            <person name="Imamovic A."/>
            <person name="Larimer J."/>
            <person name="McCowen C."/>
            <person name="Montmayeur A."/>
            <person name="Murphy C."/>
            <person name="Neiman D."/>
            <person name="Pearson M."/>
            <person name="Priest M."/>
            <person name="Roberts A."/>
            <person name="Saif S."/>
            <person name="Shea T."/>
            <person name="Sisk P."/>
            <person name="Sykes S."/>
            <person name="Wortman J."/>
            <person name="Nusbaum C."/>
            <person name="Birren B."/>
        </authorList>
    </citation>
    <scope>NUCLEOTIDE SEQUENCE [LARGE SCALE GENOMIC DNA]</scope>
    <source>
        <strain evidence="2 3">FB077-07</strain>
    </source>
</reference>
<feature type="transmembrane region" description="Helical" evidence="1">
    <location>
        <begin position="12"/>
        <end position="32"/>
    </location>
</feature>
<feature type="transmembrane region" description="Helical" evidence="1">
    <location>
        <begin position="81"/>
        <end position="105"/>
    </location>
</feature>
<feature type="transmembrane region" description="Helical" evidence="1">
    <location>
        <begin position="111"/>
        <end position="131"/>
    </location>
</feature>